<feature type="transmembrane region" description="Helical" evidence="1">
    <location>
        <begin position="184"/>
        <end position="203"/>
    </location>
</feature>
<sequence length="216" mass="24691">MKHKLYYQFAGSCFLLVFVFLGYVVKFYPNWLQGFDITISQTIQQLRPQATLLFSWLTKFGNVSTVVILAVTFLVLFIYGKRYIEAIWLAGGLIGIALAVTNLAKIFFHRPRPSGEHLVYAPGMSFPSGHATGSMILYGTLLFLLPIFIQNKTYQKIGQVLLALFIFLIGVSRIYLGVHYPSDVIAGFCLGLSWLCFTYPIYLEKRFVWRFTKKQL</sequence>
<keyword evidence="1" id="KW-0472">Membrane</keyword>
<dbReference type="SMART" id="SM00014">
    <property type="entry name" value="acidPPc"/>
    <property type="match status" value="1"/>
</dbReference>
<dbReference type="CDD" id="cd03392">
    <property type="entry name" value="PAP2_like_2"/>
    <property type="match status" value="1"/>
</dbReference>
<reference evidence="3 4" key="1">
    <citation type="submission" date="2013-03" db="EMBL/GenBank/DDBJ databases">
        <title>The Genome Sequence of Enterococcus columbae ATCC_51263 (PacBio/Illumina hybrid assembly).</title>
        <authorList>
            <consortium name="The Broad Institute Genomics Platform"/>
            <consortium name="The Broad Institute Genome Sequencing Center for Infectious Disease"/>
            <person name="Earl A."/>
            <person name="Russ C."/>
            <person name="Gilmore M."/>
            <person name="Surin D."/>
            <person name="Walker B."/>
            <person name="Young S."/>
            <person name="Zeng Q."/>
            <person name="Gargeya S."/>
            <person name="Fitzgerald M."/>
            <person name="Haas B."/>
            <person name="Abouelleil A."/>
            <person name="Allen A.W."/>
            <person name="Alvarado L."/>
            <person name="Arachchi H.M."/>
            <person name="Berlin A.M."/>
            <person name="Chapman S.B."/>
            <person name="Gainer-Dewar J."/>
            <person name="Goldberg J."/>
            <person name="Griggs A."/>
            <person name="Gujja S."/>
            <person name="Hansen M."/>
            <person name="Howarth C."/>
            <person name="Imamovic A."/>
            <person name="Ireland A."/>
            <person name="Larimer J."/>
            <person name="McCowan C."/>
            <person name="Murphy C."/>
            <person name="Pearson M."/>
            <person name="Poon T.W."/>
            <person name="Priest M."/>
            <person name="Roberts A."/>
            <person name="Saif S."/>
            <person name="Shea T."/>
            <person name="Sisk P."/>
            <person name="Sykes S."/>
            <person name="Wortman J."/>
            <person name="Nusbaum C."/>
            <person name="Birren B."/>
        </authorList>
    </citation>
    <scope>NUCLEOTIDE SEQUENCE [LARGE SCALE GENOMIC DNA]</scope>
    <source>
        <strain evidence="3 4">ATCC 51263</strain>
    </source>
</reference>
<protein>
    <submittedName>
        <fullName evidence="3">Type 2 phosphatidic acid phosphatase</fullName>
    </submittedName>
</protein>
<feature type="transmembrane region" description="Helical" evidence="1">
    <location>
        <begin position="5"/>
        <end position="25"/>
    </location>
</feature>
<keyword evidence="1" id="KW-0812">Transmembrane</keyword>
<accession>S1N4A7</accession>
<dbReference type="RefSeq" id="WP_016183653.1">
    <property type="nucleotide sequence ID" value="NZ_JXKI01000013.1"/>
</dbReference>
<evidence type="ECO:0000259" key="2">
    <source>
        <dbReference type="SMART" id="SM00014"/>
    </source>
</evidence>
<dbReference type="PANTHER" id="PTHR14969:SF13">
    <property type="entry name" value="AT30094P"/>
    <property type="match status" value="1"/>
</dbReference>
<dbReference type="InterPro" id="IPR000326">
    <property type="entry name" value="PAP2/HPO"/>
</dbReference>
<evidence type="ECO:0000256" key="1">
    <source>
        <dbReference type="SAM" id="Phobius"/>
    </source>
</evidence>
<dbReference type="EMBL" id="ASWJ01000009">
    <property type="protein sequence ID" value="EOW80428.1"/>
    <property type="molecule type" value="Genomic_DNA"/>
</dbReference>
<organism evidence="3 4">
    <name type="scientific">Enterococcus columbae DSM 7374 = ATCC 51263</name>
    <dbReference type="NCBI Taxonomy" id="1121865"/>
    <lineage>
        <taxon>Bacteria</taxon>
        <taxon>Bacillati</taxon>
        <taxon>Bacillota</taxon>
        <taxon>Bacilli</taxon>
        <taxon>Lactobacillales</taxon>
        <taxon>Enterococcaceae</taxon>
        <taxon>Enterococcus</taxon>
    </lineage>
</organism>
<proteinExistence type="predicted"/>
<dbReference type="InterPro" id="IPR036938">
    <property type="entry name" value="PAP2/HPO_sf"/>
</dbReference>
<feature type="transmembrane region" description="Helical" evidence="1">
    <location>
        <begin position="60"/>
        <end position="79"/>
    </location>
</feature>
<feature type="domain" description="Phosphatidic acid phosphatase type 2/haloperoxidase" evidence="2">
    <location>
        <begin position="86"/>
        <end position="199"/>
    </location>
</feature>
<gene>
    <name evidence="3" type="ORF">I568_02131</name>
</gene>
<dbReference type="PANTHER" id="PTHR14969">
    <property type="entry name" value="SPHINGOSINE-1-PHOSPHATE PHOSPHOHYDROLASE"/>
    <property type="match status" value="1"/>
</dbReference>
<dbReference type="AlphaFoldDB" id="S1N4A7"/>
<feature type="transmembrane region" description="Helical" evidence="1">
    <location>
        <begin position="128"/>
        <end position="148"/>
    </location>
</feature>
<dbReference type="PATRIC" id="fig|1121865.3.peg.1480"/>
<dbReference type="Proteomes" id="UP000014113">
    <property type="component" value="Unassembled WGS sequence"/>
</dbReference>
<dbReference type="STRING" id="1121865.OMW_01516"/>
<evidence type="ECO:0000313" key="4">
    <source>
        <dbReference type="Proteomes" id="UP000014113"/>
    </source>
</evidence>
<keyword evidence="4" id="KW-1185">Reference proteome</keyword>
<dbReference type="OrthoDB" id="9789113at2"/>
<dbReference type="eggNOG" id="COG0671">
    <property type="taxonomic scope" value="Bacteria"/>
</dbReference>
<dbReference type="SUPFAM" id="SSF48317">
    <property type="entry name" value="Acid phosphatase/Vanadium-dependent haloperoxidase"/>
    <property type="match status" value="1"/>
</dbReference>
<dbReference type="Gene3D" id="1.20.144.10">
    <property type="entry name" value="Phosphatidic acid phosphatase type 2/haloperoxidase"/>
    <property type="match status" value="2"/>
</dbReference>
<comment type="caution">
    <text evidence="3">The sequence shown here is derived from an EMBL/GenBank/DDBJ whole genome shotgun (WGS) entry which is preliminary data.</text>
</comment>
<keyword evidence="1" id="KW-1133">Transmembrane helix</keyword>
<evidence type="ECO:0000313" key="3">
    <source>
        <dbReference type="EMBL" id="EOW80428.1"/>
    </source>
</evidence>
<name>S1N4A7_9ENTE</name>
<feature type="transmembrane region" description="Helical" evidence="1">
    <location>
        <begin position="160"/>
        <end position="178"/>
    </location>
</feature>
<dbReference type="Pfam" id="PF01569">
    <property type="entry name" value="PAP2"/>
    <property type="match status" value="1"/>
</dbReference>
<feature type="transmembrane region" description="Helical" evidence="1">
    <location>
        <begin position="86"/>
        <end position="108"/>
    </location>
</feature>